<name>A0A375Z5N7_MYCPF</name>
<dbReference type="RefSeq" id="WP_083142055.1">
    <property type="nucleotide sequence ID" value="NZ_MVID01000002.1"/>
</dbReference>
<protein>
    <submittedName>
        <fullName evidence="1">Uncharacterized protein</fullName>
    </submittedName>
</protein>
<evidence type="ECO:0000313" key="2">
    <source>
        <dbReference type="Proteomes" id="UP000252008"/>
    </source>
</evidence>
<dbReference type="AlphaFoldDB" id="A0A375Z5N7"/>
<dbReference type="Proteomes" id="UP000252008">
    <property type="component" value="Unassembled WGS sequence"/>
</dbReference>
<dbReference type="EMBL" id="UEGS01000002">
    <property type="protein sequence ID" value="SSA20678.1"/>
    <property type="molecule type" value="Genomic_DNA"/>
</dbReference>
<evidence type="ECO:0000313" key="1">
    <source>
        <dbReference type="EMBL" id="SSA20678.1"/>
    </source>
</evidence>
<dbReference type="STRING" id="39692.BST38_04645"/>
<organism evidence="1 2">
    <name type="scientific">Mycolicibacterium parafortuitum</name>
    <name type="common">Mycobacterium parafortuitum</name>
    <dbReference type="NCBI Taxonomy" id="39692"/>
    <lineage>
        <taxon>Bacteria</taxon>
        <taxon>Bacillati</taxon>
        <taxon>Actinomycetota</taxon>
        <taxon>Actinomycetes</taxon>
        <taxon>Mycobacteriales</taxon>
        <taxon>Mycobacteriaceae</taxon>
        <taxon>Mycolicibacterium</taxon>
    </lineage>
</organism>
<proteinExistence type="predicted"/>
<keyword evidence="2" id="KW-1185">Reference proteome</keyword>
<gene>
    <name evidence="1" type="ORF">MPP7335_05832</name>
</gene>
<reference evidence="1 2" key="1">
    <citation type="submission" date="2018-05" db="EMBL/GenBank/DDBJ databases">
        <authorList>
            <consortium name="IHU Genomes"/>
        </authorList>
    </citation>
    <scope>NUCLEOTIDE SEQUENCE [LARGE SCALE GENOMIC DNA]</scope>
    <source>
        <strain evidence="1 2">P7335</strain>
    </source>
</reference>
<sequence length="59" mass="6604">MVHQELDRAESLCREAGHGKKAGELWASAVVLSDAMTRYLQLATQVKHEAERARQERAA</sequence>
<accession>A0A375Z5N7</accession>